<evidence type="ECO:0000256" key="2">
    <source>
        <dbReference type="SAM" id="SignalP"/>
    </source>
</evidence>
<keyword evidence="2" id="KW-0732">Signal</keyword>
<keyword evidence="1" id="KW-0812">Transmembrane</keyword>
<dbReference type="Proteomes" id="UP001156664">
    <property type="component" value="Unassembled WGS sequence"/>
</dbReference>
<feature type="signal peptide" evidence="2">
    <location>
        <begin position="1"/>
        <end position="23"/>
    </location>
</feature>
<name>A0ABQ5YU41_9BURK</name>
<sequence>MKATTLAVLVSFGSTFVAAPASAALISTEQSVGAHTVDRAHIKQFFDRADVAKILESKGVTPEMAKARVDSMTDAEAQQLAQKIDTAPAGAGIIEVAFTVFVILLITDILGFTRVFSFTRPVR</sequence>
<proteinExistence type="predicted"/>
<dbReference type="RefSeq" id="WP_284281655.1">
    <property type="nucleotide sequence ID" value="NZ_BSOJ01000020.1"/>
</dbReference>
<evidence type="ECO:0000256" key="1">
    <source>
        <dbReference type="SAM" id="Phobius"/>
    </source>
</evidence>
<evidence type="ECO:0000313" key="3">
    <source>
        <dbReference type="EMBL" id="GLR26962.1"/>
    </source>
</evidence>
<feature type="chain" id="PRO_5046692386" description="PA2779 family protein" evidence="2">
    <location>
        <begin position="24"/>
        <end position="123"/>
    </location>
</feature>
<comment type="caution">
    <text evidence="3">The sequence shown here is derived from an EMBL/GenBank/DDBJ whole genome shotgun (WGS) entry which is preliminary data.</text>
</comment>
<protein>
    <recommendedName>
        <fullName evidence="5">PA2779 family protein</fullName>
    </recommendedName>
</protein>
<dbReference type="NCBIfam" id="NF033919">
    <property type="entry name" value="PA2779_fam"/>
    <property type="match status" value="1"/>
</dbReference>
<keyword evidence="1" id="KW-1133">Transmembrane helix</keyword>
<reference evidence="4" key="1">
    <citation type="journal article" date="2019" name="Int. J. Syst. Evol. Microbiol.">
        <title>The Global Catalogue of Microorganisms (GCM) 10K type strain sequencing project: providing services to taxonomists for standard genome sequencing and annotation.</title>
        <authorList>
            <consortium name="The Broad Institute Genomics Platform"/>
            <consortium name="The Broad Institute Genome Sequencing Center for Infectious Disease"/>
            <person name="Wu L."/>
            <person name="Ma J."/>
        </authorList>
    </citation>
    <scope>NUCLEOTIDE SEQUENCE [LARGE SCALE GENOMIC DNA]</scope>
    <source>
        <strain evidence="4">NBRC 105857</strain>
    </source>
</reference>
<evidence type="ECO:0008006" key="5">
    <source>
        <dbReference type="Google" id="ProtNLM"/>
    </source>
</evidence>
<dbReference type="InterPro" id="IPR016924">
    <property type="entry name" value="UCP029543"/>
</dbReference>
<dbReference type="EMBL" id="BSOJ01000020">
    <property type="protein sequence ID" value="GLR26962.1"/>
    <property type="molecule type" value="Genomic_DNA"/>
</dbReference>
<dbReference type="PIRSF" id="PIRSF029543">
    <property type="entry name" value="UCP029543"/>
    <property type="match status" value="1"/>
</dbReference>
<keyword evidence="4" id="KW-1185">Reference proteome</keyword>
<gene>
    <name evidence="3" type="ORF">GCM10007875_20520</name>
</gene>
<keyword evidence="1" id="KW-0472">Membrane</keyword>
<dbReference type="InterPro" id="IPR046735">
    <property type="entry name" value="PA2779-like"/>
</dbReference>
<evidence type="ECO:0000313" key="4">
    <source>
        <dbReference type="Proteomes" id="UP001156664"/>
    </source>
</evidence>
<feature type="transmembrane region" description="Helical" evidence="1">
    <location>
        <begin position="96"/>
        <end position="116"/>
    </location>
</feature>
<organism evidence="3 4">
    <name type="scientific">Limnobacter litoralis</name>
    <dbReference type="NCBI Taxonomy" id="481366"/>
    <lineage>
        <taxon>Bacteria</taxon>
        <taxon>Pseudomonadati</taxon>
        <taxon>Pseudomonadota</taxon>
        <taxon>Betaproteobacteria</taxon>
        <taxon>Burkholderiales</taxon>
        <taxon>Burkholderiaceae</taxon>
        <taxon>Limnobacter</taxon>
    </lineage>
</organism>
<dbReference type="Pfam" id="PF20332">
    <property type="entry name" value="DUF6627"/>
    <property type="match status" value="1"/>
</dbReference>
<accession>A0ABQ5YU41</accession>